<sequence>MKLEEHFEPFPELATKRATLRPIEYSDLNDIASYCTVPEVSRYTVWDVHKSIEDTKAFIDFVINRYATQKVGPWGIELKESGRIIGSCSFVSWDNNNRRAELGYVLSNQYWNQGIMTEVIRRIIEFGFKDLELIRIEARCLPSNLGSSKVMEKTGMKYEGILRRHIWAKNEFQDLAMYSIIRDDFESGFRDSPDI</sequence>
<feature type="domain" description="N-acetyltransferase" evidence="1">
    <location>
        <begin position="18"/>
        <end position="182"/>
    </location>
</feature>
<evidence type="ECO:0000313" key="2">
    <source>
        <dbReference type="EMBL" id="AHV98806.1"/>
    </source>
</evidence>
<dbReference type="PANTHER" id="PTHR43792:SF9">
    <property type="entry name" value="RIBOSOMAL-PROTEIN-ALANINE ACETYLTRANSFERASE"/>
    <property type="match status" value="1"/>
</dbReference>
<accession>X4ZH35</accession>
<dbReference type="InterPro" id="IPR051531">
    <property type="entry name" value="N-acetyltransferase"/>
</dbReference>
<dbReference type="Proteomes" id="UP000019772">
    <property type="component" value="Chromosome"/>
</dbReference>
<dbReference type="PANTHER" id="PTHR43792">
    <property type="entry name" value="GNAT FAMILY, PUTATIVE (AFU_ORTHOLOGUE AFUA_3G00765)-RELATED-RELATED"/>
    <property type="match status" value="1"/>
</dbReference>
<organism evidence="2 3">
    <name type="scientific">Paenibacillus sabinae T27</name>
    <dbReference type="NCBI Taxonomy" id="1268072"/>
    <lineage>
        <taxon>Bacteria</taxon>
        <taxon>Bacillati</taxon>
        <taxon>Bacillota</taxon>
        <taxon>Bacilli</taxon>
        <taxon>Bacillales</taxon>
        <taxon>Paenibacillaceae</taxon>
        <taxon>Paenibacillus</taxon>
    </lineage>
</organism>
<dbReference type="SUPFAM" id="SSF55729">
    <property type="entry name" value="Acyl-CoA N-acyltransferases (Nat)"/>
    <property type="match status" value="1"/>
</dbReference>
<dbReference type="Gene3D" id="3.40.630.30">
    <property type="match status" value="1"/>
</dbReference>
<evidence type="ECO:0000259" key="1">
    <source>
        <dbReference type="PROSITE" id="PS51186"/>
    </source>
</evidence>
<keyword evidence="3" id="KW-1185">Reference proteome</keyword>
<dbReference type="AlphaFoldDB" id="X4ZH35"/>
<reference evidence="2 3" key="1">
    <citation type="journal article" date="2014" name="PLoS Genet.">
        <title>Comparative Genomic Analysis of N2-Fixing and Non-N2-Fixing Paenibacillus spp.: Organization, Evolution and Expression of the Nitrogen Fixation Genes.</title>
        <authorList>
            <person name="Xie J.B."/>
            <person name="Du Z."/>
            <person name="Bai L."/>
            <person name="Tian C."/>
            <person name="Zhang Y."/>
            <person name="Xie J.Y."/>
            <person name="Wang T."/>
            <person name="Liu X."/>
            <person name="Chen X."/>
            <person name="Cheng Q."/>
            <person name="Chen S."/>
            <person name="Li J."/>
        </authorList>
    </citation>
    <scope>NUCLEOTIDE SEQUENCE [LARGE SCALE GENOMIC DNA]</scope>
    <source>
        <strain evidence="2 3">T27</strain>
    </source>
</reference>
<dbReference type="InterPro" id="IPR000182">
    <property type="entry name" value="GNAT_dom"/>
</dbReference>
<protein>
    <submittedName>
        <fullName evidence="2">GCN5-like N-acetyltransferase</fullName>
    </submittedName>
</protein>
<dbReference type="GO" id="GO:0005737">
    <property type="term" value="C:cytoplasm"/>
    <property type="evidence" value="ECO:0007669"/>
    <property type="project" value="TreeGrafter"/>
</dbReference>
<proteinExistence type="predicted"/>
<dbReference type="OrthoDB" id="9785602at2"/>
<dbReference type="STRING" id="1268072.PSAB_19565"/>
<dbReference type="RefSeq" id="WP_025336277.1">
    <property type="nucleotide sequence ID" value="NZ_CP004078.1"/>
</dbReference>
<dbReference type="InterPro" id="IPR016181">
    <property type="entry name" value="Acyl_CoA_acyltransferase"/>
</dbReference>
<dbReference type="Pfam" id="PF13302">
    <property type="entry name" value="Acetyltransf_3"/>
    <property type="match status" value="1"/>
</dbReference>
<keyword evidence="2" id="KW-0808">Transferase</keyword>
<dbReference type="eggNOG" id="COG1670">
    <property type="taxonomic scope" value="Bacteria"/>
</dbReference>
<dbReference type="PATRIC" id="fig|1268072.3.peg.4035"/>
<dbReference type="EMBL" id="CP004078">
    <property type="protein sequence ID" value="AHV98806.1"/>
    <property type="molecule type" value="Genomic_DNA"/>
</dbReference>
<dbReference type="GO" id="GO:0008999">
    <property type="term" value="F:protein-N-terminal-alanine acetyltransferase activity"/>
    <property type="evidence" value="ECO:0007669"/>
    <property type="project" value="TreeGrafter"/>
</dbReference>
<name>X4ZH35_9BACL</name>
<dbReference type="HOGENOM" id="CLU_013985_3_6_9"/>
<gene>
    <name evidence="2" type="ORF">PSAB_19565</name>
</gene>
<dbReference type="KEGG" id="psab:PSAB_19565"/>
<dbReference type="PROSITE" id="PS51186">
    <property type="entry name" value="GNAT"/>
    <property type="match status" value="1"/>
</dbReference>
<evidence type="ECO:0000313" key="3">
    <source>
        <dbReference type="Proteomes" id="UP000019772"/>
    </source>
</evidence>